<sequence length="303" mass="34394">MSVTIHSEVVDLDTLIPRPEDTEREDKDVESLIPWVFRDSSIAEGDCGFDWPYEEHKFRGFFLSYSSYCCELSWSSTAVRNTLQTSETITLPRLSWALPQREYFKHSLRSQGLMLTTLLCNVYGSLDGIREQGPRIHFDPFGLKQTYVLGGKRFTGKSEGVATTKLQSGSVPIISCTGWYGSQTWNEFLTETLSIMLGQLAKNIFLPGDGAQVQDQEVYAVGFRGAYFHIVYGYFPAGTITRVHSKGCARDEKLTLRFSRGYHLNLKGDWRDAMRALARLFRYLVSGEAEVGATKAYGRRFRH</sequence>
<evidence type="ECO:0000313" key="2">
    <source>
        <dbReference type="Proteomes" id="UP000325780"/>
    </source>
</evidence>
<proteinExistence type="predicted"/>
<dbReference type="AlphaFoldDB" id="A0A5N6U0W2"/>
<name>A0A5N6U0W2_ASPAV</name>
<organism evidence="1 2">
    <name type="scientific">Aspergillus avenaceus</name>
    <dbReference type="NCBI Taxonomy" id="36643"/>
    <lineage>
        <taxon>Eukaryota</taxon>
        <taxon>Fungi</taxon>
        <taxon>Dikarya</taxon>
        <taxon>Ascomycota</taxon>
        <taxon>Pezizomycotina</taxon>
        <taxon>Eurotiomycetes</taxon>
        <taxon>Eurotiomycetidae</taxon>
        <taxon>Eurotiales</taxon>
        <taxon>Aspergillaceae</taxon>
        <taxon>Aspergillus</taxon>
        <taxon>Aspergillus subgen. Circumdati</taxon>
    </lineage>
</organism>
<reference evidence="1 2" key="1">
    <citation type="submission" date="2019-04" db="EMBL/GenBank/DDBJ databases">
        <title>Friends and foes A comparative genomics study of 23 Aspergillus species from section Flavi.</title>
        <authorList>
            <consortium name="DOE Joint Genome Institute"/>
            <person name="Kjaerbolling I."/>
            <person name="Vesth T."/>
            <person name="Frisvad J.C."/>
            <person name="Nybo J.L."/>
            <person name="Theobald S."/>
            <person name="Kildgaard S."/>
            <person name="Isbrandt T."/>
            <person name="Kuo A."/>
            <person name="Sato A."/>
            <person name="Lyhne E.K."/>
            <person name="Kogle M.E."/>
            <person name="Wiebenga A."/>
            <person name="Kun R.S."/>
            <person name="Lubbers R.J."/>
            <person name="Makela M.R."/>
            <person name="Barry K."/>
            <person name="Chovatia M."/>
            <person name="Clum A."/>
            <person name="Daum C."/>
            <person name="Haridas S."/>
            <person name="He G."/>
            <person name="LaButti K."/>
            <person name="Lipzen A."/>
            <person name="Mondo S."/>
            <person name="Riley R."/>
            <person name="Salamov A."/>
            <person name="Simmons B.A."/>
            <person name="Magnuson J.K."/>
            <person name="Henrissat B."/>
            <person name="Mortensen U.H."/>
            <person name="Larsen T.O."/>
            <person name="Devries R.P."/>
            <person name="Grigoriev I.V."/>
            <person name="Machida M."/>
            <person name="Baker S.E."/>
            <person name="Andersen M.R."/>
        </authorList>
    </citation>
    <scope>NUCLEOTIDE SEQUENCE [LARGE SCALE GENOMIC DNA]</scope>
    <source>
        <strain evidence="1 2">IBT 18842</strain>
    </source>
</reference>
<dbReference type="OrthoDB" id="4486482at2759"/>
<protein>
    <submittedName>
        <fullName evidence="1">Uncharacterized protein</fullName>
    </submittedName>
</protein>
<dbReference type="Proteomes" id="UP000325780">
    <property type="component" value="Unassembled WGS sequence"/>
</dbReference>
<gene>
    <name evidence="1" type="ORF">BDV25DRAFT_138091</name>
</gene>
<accession>A0A5N6U0W2</accession>
<keyword evidence="2" id="KW-1185">Reference proteome</keyword>
<dbReference type="EMBL" id="ML742056">
    <property type="protein sequence ID" value="KAE8152276.1"/>
    <property type="molecule type" value="Genomic_DNA"/>
</dbReference>
<evidence type="ECO:0000313" key="1">
    <source>
        <dbReference type="EMBL" id="KAE8152276.1"/>
    </source>
</evidence>